<dbReference type="EMBL" id="KF317316">
    <property type="protein sequence ID" value="AHA51250.1"/>
    <property type="molecule type" value="mRNA"/>
</dbReference>
<dbReference type="AlphaFoldDB" id="V9PPF4"/>
<organism evidence="1">
    <name type="scientific">Bathyctena chuni</name>
    <name type="common">Comb jellyfish</name>
    <dbReference type="NCBI Taxonomy" id="1403704"/>
    <lineage>
        <taxon>Eukaryota</taxon>
        <taxon>Metazoa</taxon>
        <taxon>Ctenophora</taxon>
        <taxon>Tentaculata</taxon>
        <taxon>Cydippida</taxon>
        <taxon>Bathyctenidae</taxon>
        <taxon>Bathyctena</taxon>
    </lineage>
</organism>
<feature type="non-terminal residue" evidence="1">
    <location>
        <position position="1"/>
    </location>
</feature>
<feature type="non-terminal residue" evidence="1">
    <location>
        <position position="73"/>
    </location>
</feature>
<protein>
    <submittedName>
        <fullName evidence="1">M11L domain-containing protein</fullName>
    </submittedName>
</protein>
<sequence length="73" mass="8553">DIRIYHKRKVFLLCASSCMCNKITPSSSRIITFVTGEWFFTCVSPHMCNKITLLSSRIITFITRERFFTCVRP</sequence>
<accession>V9PPF4</accession>
<dbReference type="PANTHER" id="PTHR33426:SF30">
    <property type="match status" value="1"/>
</dbReference>
<proteinExistence type="evidence at transcript level"/>
<evidence type="ECO:0000313" key="1">
    <source>
        <dbReference type="EMBL" id="AHA51250.1"/>
    </source>
</evidence>
<dbReference type="PANTHER" id="PTHR33426">
    <property type="entry name" value="C2H2-TYPE DOMAIN-CONTAINING PROTEIN"/>
    <property type="match status" value="1"/>
</dbReference>
<reference evidence="1" key="1">
    <citation type="journal article" date="2013" name="Science">
        <title>The genome of the ctenophore Mnemiopsis leidyi and its implications for cell type evolution.</title>
        <authorList>
            <consortium name="NISC Comparative Sequencing Program"/>
            <person name="Ryan J.F."/>
            <person name="Pang K."/>
            <person name="Schnitzler C.E."/>
            <person name="Nguyen A.D."/>
            <person name="Moreland R.T."/>
            <person name="Simmons D.K."/>
            <person name="Koch B.J."/>
            <person name="Francis W.R."/>
            <person name="Havlak P."/>
            <person name="Smith S.A."/>
            <person name="Putnam N.H."/>
            <person name="Haddock S.H."/>
            <person name="Dunn C.W."/>
            <person name="Wolfsberg T.G."/>
            <person name="Mullikin J.C."/>
            <person name="Martindale M.Q."/>
            <person name="Baxevanis A.D."/>
        </authorList>
    </citation>
    <scope>NUCLEOTIDE SEQUENCE</scope>
    <source>
        <strain evidence="1">47325</strain>
    </source>
</reference>
<name>V9PPF4_BATCU</name>